<dbReference type="Pfam" id="PF03703">
    <property type="entry name" value="bPH_2"/>
    <property type="match status" value="1"/>
</dbReference>
<feature type="transmembrane region" description="Helical" evidence="1">
    <location>
        <begin position="34"/>
        <end position="55"/>
    </location>
</feature>
<proteinExistence type="predicted"/>
<comment type="caution">
    <text evidence="3">The sequence shown here is derived from an EMBL/GenBank/DDBJ whole genome shotgun (WGS) entry which is preliminary data.</text>
</comment>
<name>A0A9X3CZ52_9FLAO</name>
<evidence type="ECO:0000259" key="2">
    <source>
        <dbReference type="Pfam" id="PF03703"/>
    </source>
</evidence>
<protein>
    <submittedName>
        <fullName evidence="3">PH domain-containing protein</fullName>
    </submittedName>
</protein>
<dbReference type="InterPro" id="IPR005182">
    <property type="entry name" value="YdbS-like_PH"/>
</dbReference>
<keyword evidence="1" id="KW-1133">Transmembrane helix</keyword>
<dbReference type="PANTHER" id="PTHR34473">
    <property type="entry name" value="UPF0699 TRANSMEMBRANE PROTEIN YDBS"/>
    <property type="match status" value="1"/>
</dbReference>
<dbReference type="Proteomes" id="UP001148482">
    <property type="component" value="Unassembled WGS sequence"/>
</dbReference>
<sequence length="177" mass="19958">MDPVASSEFSNFELEVASLPRVEEVKLHPISKKYLVKLQVGTSISFMFFAVGLFLGYTFLSAQFHTYLFWAAILLVLLFGWSIFNNVMYVKKSGYALREQDIIFKRGFLFEKTTVVPFNRIQHVTVERSFLDKILNISSLKVFTAGGSGSDVSVPGIKPETATSLKEEISGRIYNHA</sequence>
<gene>
    <name evidence="3" type="ORF">OQ279_13875</name>
</gene>
<evidence type="ECO:0000313" key="4">
    <source>
        <dbReference type="Proteomes" id="UP001148482"/>
    </source>
</evidence>
<evidence type="ECO:0000313" key="3">
    <source>
        <dbReference type="EMBL" id="MCX2839238.1"/>
    </source>
</evidence>
<dbReference type="EMBL" id="JAPJDA010000023">
    <property type="protein sequence ID" value="MCX2839238.1"/>
    <property type="molecule type" value="Genomic_DNA"/>
</dbReference>
<accession>A0A9X3CZ52</accession>
<evidence type="ECO:0000256" key="1">
    <source>
        <dbReference type="SAM" id="Phobius"/>
    </source>
</evidence>
<feature type="domain" description="YdbS-like PH" evidence="2">
    <location>
        <begin position="92"/>
        <end position="169"/>
    </location>
</feature>
<keyword evidence="1" id="KW-0812">Transmembrane</keyword>
<reference evidence="3" key="1">
    <citation type="submission" date="2022-11" db="EMBL/GenBank/DDBJ databases">
        <title>Salinimicrobium profundisediminis sp. nov., isolated from deep-sea sediment of the Mariana Trench.</title>
        <authorList>
            <person name="Fu H."/>
        </authorList>
    </citation>
    <scope>NUCLEOTIDE SEQUENCE</scope>
    <source>
        <strain evidence="3">MT39</strain>
    </source>
</reference>
<dbReference type="PANTHER" id="PTHR34473:SF3">
    <property type="entry name" value="TRANSMEMBRANE PROTEIN-RELATED"/>
    <property type="match status" value="1"/>
</dbReference>
<feature type="transmembrane region" description="Helical" evidence="1">
    <location>
        <begin position="67"/>
        <end position="90"/>
    </location>
</feature>
<organism evidence="3 4">
    <name type="scientific">Salinimicrobium profundisediminis</name>
    <dbReference type="NCBI Taxonomy" id="2994553"/>
    <lineage>
        <taxon>Bacteria</taxon>
        <taxon>Pseudomonadati</taxon>
        <taxon>Bacteroidota</taxon>
        <taxon>Flavobacteriia</taxon>
        <taxon>Flavobacteriales</taxon>
        <taxon>Flavobacteriaceae</taxon>
        <taxon>Salinimicrobium</taxon>
    </lineage>
</organism>
<keyword evidence="1" id="KW-0472">Membrane</keyword>
<dbReference type="RefSeq" id="WP_266070589.1">
    <property type="nucleotide sequence ID" value="NZ_JAPJDA010000023.1"/>
</dbReference>
<dbReference type="AlphaFoldDB" id="A0A9X3CZ52"/>
<keyword evidence="4" id="KW-1185">Reference proteome</keyword>